<proteinExistence type="predicted"/>
<accession>A0A429Y4P8</accession>
<organism evidence="1 2">
    <name type="scientific">Siminovitchia acidinfaciens</name>
    <dbReference type="NCBI Taxonomy" id="2321395"/>
    <lineage>
        <taxon>Bacteria</taxon>
        <taxon>Bacillati</taxon>
        <taxon>Bacillota</taxon>
        <taxon>Bacilli</taxon>
        <taxon>Bacillales</taxon>
        <taxon>Bacillaceae</taxon>
        <taxon>Siminovitchia</taxon>
    </lineage>
</organism>
<sequence>MLGILFSCTLALAAAGYAIHLKIRGTKYDQQNIHQGCIYFTHKEYYSSPKNKSQGSLGNSISIR</sequence>
<dbReference type="AlphaFoldDB" id="A0A429Y4P8"/>
<dbReference type="Proteomes" id="UP000287156">
    <property type="component" value="Unassembled WGS sequence"/>
</dbReference>
<evidence type="ECO:0000313" key="2">
    <source>
        <dbReference type="Proteomes" id="UP000287156"/>
    </source>
</evidence>
<comment type="caution">
    <text evidence="1">The sequence shown here is derived from an EMBL/GenBank/DDBJ whole genome shotgun (WGS) entry which is preliminary data.</text>
</comment>
<dbReference type="EMBL" id="QYTV02000002">
    <property type="protein sequence ID" value="RST76406.1"/>
    <property type="molecule type" value="Genomic_DNA"/>
</dbReference>
<evidence type="ECO:0000313" key="1">
    <source>
        <dbReference type="EMBL" id="RST76406.1"/>
    </source>
</evidence>
<name>A0A429Y4P8_9BACI</name>
<keyword evidence="2" id="KW-1185">Reference proteome</keyword>
<protein>
    <submittedName>
        <fullName evidence="1">Uncharacterized protein</fullName>
    </submittedName>
</protein>
<reference evidence="1" key="1">
    <citation type="submission" date="2018-12" db="EMBL/GenBank/DDBJ databases">
        <authorList>
            <person name="Sun L."/>
            <person name="Chen Z."/>
        </authorList>
    </citation>
    <scope>NUCLEOTIDE SEQUENCE [LARGE SCALE GENOMIC DNA]</scope>
    <source>
        <strain evidence="1">3-2-2</strain>
    </source>
</reference>
<gene>
    <name evidence="1" type="ORF">D4T97_006465</name>
</gene>